<keyword evidence="8" id="KW-1185">Reference proteome</keyword>
<name>A0A110B488_HALHR</name>
<organism evidence="7 8">
    <name type="scientific">Halorhodospira halochloris</name>
    <name type="common">Ectothiorhodospira halochloris</name>
    <dbReference type="NCBI Taxonomy" id="1052"/>
    <lineage>
        <taxon>Bacteria</taxon>
        <taxon>Pseudomonadati</taxon>
        <taxon>Pseudomonadota</taxon>
        <taxon>Gammaproteobacteria</taxon>
        <taxon>Chromatiales</taxon>
        <taxon>Ectothiorhodospiraceae</taxon>
        <taxon>Halorhodospira</taxon>
    </lineage>
</organism>
<evidence type="ECO:0000259" key="5">
    <source>
        <dbReference type="PROSITE" id="PS50110"/>
    </source>
</evidence>
<feature type="domain" description="HPt" evidence="6">
    <location>
        <begin position="304"/>
        <end position="411"/>
    </location>
</feature>
<sequence length="773" mass="83790">MRLLPQLRDAVDTAVVRMQQAGDDPLALEGVRAVLQRLQSGFRFLGVAELERFSEEVDAGFDRLLDAWADPYADPEDCQRLRHSLLHSLLGWNDILEDVAAGHDPISDIAAAIDSLRCARGAPRYDSLALLRHCVDAQAPYGWVEDPSALVARARWPYQIGLLELLRGNEHRGLSALQNILLPLERALGDSAAGAACWLALGVIEALAEGGALETADKRSLVAFDRELRRLAQGGNTSGLPACSLHEVMFSRVRVAPVVVGRVAELKHSLMRMPRTELALPDSSGTSAEAVGRQIFLPADLGPEDEPSVELQELFYEEVEPALAQLGTALKRWRHGDVQAGLTIQRILHNLKRSAGLAGLQGFADHCREIEHEVAAALADGFDQHSAERLRTSLESLAEELDRLRHALHGSKSLPPGDGGEQGHAGSCEAVPSEEVTAGVREIQPQLLGLLGAVYEQLLDSIEQVAAEYQRAVDLEVAAEEGRLSTAAVVNICNVLKPLTVNAVIHGIGSAQRRLQQGKSGRGTLRLRAWREASELLITVSDDGGGLDLTGLQRLLSDYDPEEPLAELSNDEALSLIALPGVSLATDQDYSDLPGEGMGEALEASRELDGVLELETIPGSGTTFTLRLPAMEVLSGDGPADEQASVEPERQRALIVNDSRTLRRITAYLIGYQRFTMLEANSLAEAVMLARSHQPDVVVIDVQMGWGDAGLDALRRLEEEAGVAVQQVVAVTTVERDRQRLEERGMEPAALLIEPYSREQLAEAIERALVKAQ</sequence>
<feature type="region of interest" description="Disordered" evidence="4">
    <location>
        <begin position="409"/>
        <end position="431"/>
    </location>
</feature>
<dbReference type="InterPro" id="IPR011006">
    <property type="entry name" value="CheY-like_superfamily"/>
</dbReference>
<dbReference type="InterPro" id="IPR036890">
    <property type="entry name" value="HATPase_C_sf"/>
</dbReference>
<proteinExistence type="predicted"/>
<dbReference type="InterPro" id="IPR051315">
    <property type="entry name" value="Bact_Chemotaxis_CheA"/>
</dbReference>
<dbReference type="CDD" id="cd00156">
    <property type="entry name" value="REC"/>
    <property type="match status" value="1"/>
</dbReference>
<dbReference type="InterPro" id="IPR008207">
    <property type="entry name" value="Sig_transdc_His_kin_Hpt_dom"/>
</dbReference>
<dbReference type="PROSITE" id="PS50894">
    <property type="entry name" value="HPT"/>
    <property type="match status" value="1"/>
</dbReference>
<dbReference type="InterPro" id="IPR058661">
    <property type="entry name" value="FimL_2nd"/>
</dbReference>
<dbReference type="AlphaFoldDB" id="A0A110B488"/>
<evidence type="ECO:0000313" key="8">
    <source>
        <dbReference type="Proteomes" id="UP000218890"/>
    </source>
</evidence>
<evidence type="ECO:0000259" key="6">
    <source>
        <dbReference type="PROSITE" id="PS50894"/>
    </source>
</evidence>
<protein>
    <submittedName>
        <fullName evidence="7">Signal transduction histidine kinase CheA</fullName>
    </submittedName>
</protein>
<dbReference type="Pfam" id="PF02518">
    <property type="entry name" value="HATPase_c"/>
    <property type="match status" value="1"/>
</dbReference>
<reference evidence="7" key="1">
    <citation type="submission" date="2016-02" db="EMBL/GenBank/DDBJ databases">
        <title>Halorhodospira halochloris DSM-1059 complete genome, version 2.</title>
        <authorList>
            <person name="Tsukatani Y."/>
        </authorList>
    </citation>
    <scope>NUCLEOTIDE SEQUENCE</scope>
    <source>
        <strain evidence="7">DSM 1059</strain>
    </source>
</reference>
<dbReference type="InterPro" id="IPR036641">
    <property type="entry name" value="HPT_dom_sf"/>
</dbReference>
<dbReference type="SMART" id="SM00448">
    <property type="entry name" value="REC"/>
    <property type="match status" value="1"/>
</dbReference>
<keyword evidence="7" id="KW-0418">Kinase</keyword>
<dbReference type="Gene3D" id="3.40.50.2300">
    <property type="match status" value="1"/>
</dbReference>
<dbReference type="Gene3D" id="3.30.565.10">
    <property type="entry name" value="Histidine kinase-like ATPase, C-terminal domain"/>
    <property type="match status" value="1"/>
</dbReference>
<keyword evidence="7" id="KW-0808">Transferase</keyword>
<gene>
    <name evidence="7" type="ORF">HH1059_23410</name>
</gene>
<accession>A0A110B488</accession>
<dbReference type="Pfam" id="PF00072">
    <property type="entry name" value="Response_reg"/>
    <property type="match status" value="1"/>
</dbReference>
<dbReference type="Pfam" id="PF26379">
    <property type="entry name" value="FimL_2nd"/>
    <property type="match status" value="1"/>
</dbReference>
<feature type="domain" description="Response regulatory" evidence="5">
    <location>
        <begin position="652"/>
        <end position="769"/>
    </location>
</feature>
<dbReference type="GO" id="GO:0000160">
    <property type="term" value="P:phosphorelay signal transduction system"/>
    <property type="evidence" value="ECO:0007669"/>
    <property type="project" value="UniProtKB-KW"/>
</dbReference>
<dbReference type="SUPFAM" id="SSF55874">
    <property type="entry name" value="ATPase domain of HSP90 chaperone/DNA topoisomerase II/histidine kinase"/>
    <property type="match status" value="1"/>
</dbReference>
<dbReference type="InterPro" id="IPR003594">
    <property type="entry name" value="HATPase_dom"/>
</dbReference>
<evidence type="ECO:0000256" key="3">
    <source>
        <dbReference type="PROSITE-ProRule" id="PRU00169"/>
    </source>
</evidence>
<dbReference type="PANTHER" id="PTHR43395:SF8">
    <property type="entry name" value="HISTIDINE KINASE"/>
    <property type="match status" value="1"/>
</dbReference>
<dbReference type="SUPFAM" id="SSF47226">
    <property type="entry name" value="Histidine-containing phosphotransfer domain, HPT domain"/>
    <property type="match status" value="1"/>
</dbReference>
<dbReference type="EMBL" id="AP017372">
    <property type="protein sequence ID" value="BAU56410.2"/>
    <property type="molecule type" value="Genomic_DNA"/>
</dbReference>
<dbReference type="PROSITE" id="PS50110">
    <property type="entry name" value="RESPONSE_REGULATORY"/>
    <property type="match status" value="1"/>
</dbReference>
<dbReference type="KEGG" id="hhk:HH1059_23410"/>
<feature type="modified residue" description="Phosphohistidine" evidence="2">
    <location>
        <position position="349"/>
    </location>
</feature>
<keyword evidence="1" id="KW-0902">Two-component regulatory system</keyword>
<evidence type="ECO:0000313" key="7">
    <source>
        <dbReference type="EMBL" id="BAU56410.2"/>
    </source>
</evidence>
<evidence type="ECO:0000256" key="1">
    <source>
        <dbReference type="ARBA" id="ARBA00023012"/>
    </source>
</evidence>
<evidence type="ECO:0000256" key="2">
    <source>
        <dbReference type="PROSITE-ProRule" id="PRU00110"/>
    </source>
</evidence>
<feature type="modified residue" description="4-aspartylphosphate" evidence="3">
    <location>
        <position position="701"/>
    </location>
</feature>
<keyword evidence="3" id="KW-0597">Phosphoprotein</keyword>
<dbReference type="Pfam" id="PF01627">
    <property type="entry name" value="Hpt"/>
    <property type="match status" value="1"/>
</dbReference>
<dbReference type="GO" id="GO:0004672">
    <property type="term" value="F:protein kinase activity"/>
    <property type="evidence" value="ECO:0007669"/>
    <property type="project" value="UniProtKB-ARBA"/>
</dbReference>
<dbReference type="SUPFAM" id="SSF52172">
    <property type="entry name" value="CheY-like"/>
    <property type="match status" value="1"/>
</dbReference>
<dbReference type="PANTHER" id="PTHR43395">
    <property type="entry name" value="SENSOR HISTIDINE KINASE CHEA"/>
    <property type="match status" value="1"/>
</dbReference>
<dbReference type="InterPro" id="IPR001789">
    <property type="entry name" value="Sig_transdc_resp-reg_receiver"/>
</dbReference>
<dbReference type="Proteomes" id="UP000218890">
    <property type="component" value="Chromosome"/>
</dbReference>
<evidence type="ECO:0000256" key="4">
    <source>
        <dbReference type="SAM" id="MobiDB-lite"/>
    </source>
</evidence>
<dbReference type="Gene3D" id="1.20.120.160">
    <property type="entry name" value="HPT domain"/>
    <property type="match status" value="1"/>
</dbReference>